<dbReference type="PANTHER" id="PTHR31978:SF1">
    <property type="entry name" value="INTRAFLAGELLAR TRANSPORT PROTEIN 20 HOMOLOG"/>
    <property type="match status" value="1"/>
</dbReference>
<dbReference type="AlphaFoldDB" id="A0A267GS30"/>
<dbReference type="GO" id="GO:0030990">
    <property type="term" value="C:intraciliary transport particle"/>
    <property type="evidence" value="ECO:0007669"/>
    <property type="project" value="TreeGrafter"/>
</dbReference>
<dbReference type="Pfam" id="PF14931">
    <property type="entry name" value="IFT20"/>
    <property type="match status" value="1"/>
</dbReference>
<evidence type="ECO:0000313" key="5">
    <source>
        <dbReference type="EMBL" id="PAA88177.1"/>
    </source>
</evidence>
<protein>
    <submittedName>
        <fullName evidence="5">Uncharacterized protein</fullName>
    </submittedName>
</protein>
<dbReference type="EMBL" id="NIVC01000200">
    <property type="protein sequence ID" value="PAA88177.1"/>
    <property type="molecule type" value="Genomic_DNA"/>
</dbReference>
<comment type="caution">
    <text evidence="5">The sequence shown here is derived from an EMBL/GenBank/DDBJ whole genome shotgun (WGS) entry which is preliminary data.</text>
</comment>
<keyword evidence="3" id="KW-0966">Cell projection</keyword>
<dbReference type="Proteomes" id="UP000215902">
    <property type="component" value="Unassembled WGS sequence"/>
</dbReference>
<comment type="subcellular location">
    <subcellularLocation>
        <location evidence="1">Cell projection</location>
        <location evidence="1">Cilium</location>
    </subcellularLocation>
</comment>
<dbReference type="GO" id="GO:0097730">
    <property type="term" value="C:non-motile cilium"/>
    <property type="evidence" value="ECO:0007669"/>
    <property type="project" value="TreeGrafter"/>
</dbReference>
<dbReference type="PANTHER" id="PTHR31978">
    <property type="entry name" value="INTRAFLAGELLAR TRANSPORT PROTEIN 20 HOMOLOG"/>
    <property type="match status" value="1"/>
</dbReference>
<feature type="coiled-coil region" evidence="4">
    <location>
        <begin position="85"/>
        <end position="133"/>
    </location>
</feature>
<dbReference type="GO" id="GO:0060271">
    <property type="term" value="P:cilium assembly"/>
    <property type="evidence" value="ECO:0007669"/>
    <property type="project" value="TreeGrafter"/>
</dbReference>
<gene>
    <name evidence="5" type="ORF">BOX15_Mlig010213g1</name>
</gene>
<sequence length="141" mass="16209">RLKDNIERKVMDDILAKLGLNIDELNTLRIIEPEVSTESTDLKDKCGQFTITVEDFQRLVSNLLQAVDVAAAEVEKEKMIRIGALNQLKCVSTQRQEQVQQLQAQILEKQASLDRLQKQLRSLEATAKEQNDFIDHFQMQK</sequence>
<evidence type="ECO:0000256" key="4">
    <source>
        <dbReference type="SAM" id="Coils"/>
    </source>
</evidence>
<dbReference type="GO" id="GO:0097546">
    <property type="term" value="C:ciliary base"/>
    <property type="evidence" value="ECO:0007669"/>
    <property type="project" value="TreeGrafter"/>
</dbReference>
<organism evidence="5 6">
    <name type="scientific">Macrostomum lignano</name>
    <dbReference type="NCBI Taxonomy" id="282301"/>
    <lineage>
        <taxon>Eukaryota</taxon>
        <taxon>Metazoa</taxon>
        <taxon>Spiralia</taxon>
        <taxon>Lophotrochozoa</taxon>
        <taxon>Platyhelminthes</taxon>
        <taxon>Rhabditophora</taxon>
        <taxon>Macrostomorpha</taxon>
        <taxon>Macrostomida</taxon>
        <taxon>Macrostomidae</taxon>
        <taxon>Macrostomum</taxon>
    </lineage>
</organism>
<proteinExistence type="predicted"/>
<keyword evidence="2 4" id="KW-0175">Coiled coil</keyword>
<evidence type="ECO:0000256" key="1">
    <source>
        <dbReference type="ARBA" id="ARBA00004138"/>
    </source>
</evidence>
<name>A0A267GS30_9PLAT</name>
<evidence type="ECO:0000313" key="6">
    <source>
        <dbReference type="Proteomes" id="UP000215902"/>
    </source>
</evidence>
<dbReference type="GO" id="GO:0036064">
    <property type="term" value="C:ciliary basal body"/>
    <property type="evidence" value="ECO:0007669"/>
    <property type="project" value="TreeGrafter"/>
</dbReference>
<evidence type="ECO:0000256" key="2">
    <source>
        <dbReference type="ARBA" id="ARBA00023054"/>
    </source>
</evidence>
<evidence type="ECO:0000256" key="3">
    <source>
        <dbReference type="ARBA" id="ARBA00023273"/>
    </source>
</evidence>
<dbReference type="GO" id="GO:0005813">
    <property type="term" value="C:centrosome"/>
    <property type="evidence" value="ECO:0007669"/>
    <property type="project" value="TreeGrafter"/>
</dbReference>
<accession>A0A267GS30</accession>
<feature type="non-terminal residue" evidence="5">
    <location>
        <position position="1"/>
    </location>
</feature>
<keyword evidence="6" id="KW-1185">Reference proteome</keyword>
<dbReference type="STRING" id="282301.A0A267GS30"/>
<dbReference type="OrthoDB" id="10254896at2759"/>
<dbReference type="GO" id="GO:0061512">
    <property type="term" value="P:protein localization to cilium"/>
    <property type="evidence" value="ECO:0007669"/>
    <property type="project" value="TreeGrafter"/>
</dbReference>
<dbReference type="GO" id="GO:0005737">
    <property type="term" value="C:cytoplasm"/>
    <property type="evidence" value="ECO:0007669"/>
    <property type="project" value="TreeGrafter"/>
</dbReference>
<dbReference type="InterPro" id="IPR028172">
    <property type="entry name" value="FT20"/>
</dbReference>
<reference evidence="5 6" key="1">
    <citation type="submission" date="2017-06" db="EMBL/GenBank/DDBJ databases">
        <title>A platform for efficient transgenesis in Macrostomum lignano, a flatworm model organism for stem cell research.</title>
        <authorList>
            <person name="Berezikov E."/>
        </authorList>
    </citation>
    <scope>NUCLEOTIDE SEQUENCE [LARGE SCALE GENOMIC DNA]</scope>
    <source>
        <strain evidence="5">DV1</strain>
        <tissue evidence="5">Whole organism</tissue>
    </source>
</reference>